<sequence length="54" mass="6141">MNGELSQTYQWAIVFDDVANKAVLGLYMTITPTVGYSFLSDWFRPTACANRTIY</sequence>
<proteinExistence type="predicted"/>
<dbReference type="KEGG" id="dpl:KGM_207717"/>
<gene>
    <name evidence="1" type="ORF">KGM_207717</name>
</gene>
<organism evidence="1 2">
    <name type="scientific">Danaus plexippus plexippus</name>
    <dbReference type="NCBI Taxonomy" id="278856"/>
    <lineage>
        <taxon>Eukaryota</taxon>
        <taxon>Metazoa</taxon>
        <taxon>Ecdysozoa</taxon>
        <taxon>Arthropoda</taxon>
        <taxon>Hexapoda</taxon>
        <taxon>Insecta</taxon>
        <taxon>Pterygota</taxon>
        <taxon>Neoptera</taxon>
        <taxon>Endopterygota</taxon>
        <taxon>Lepidoptera</taxon>
        <taxon>Glossata</taxon>
        <taxon>Ditrysia</taxon>
        <taxon>Papilionoidea</taxon>
        <taxon>Nymphalidae</taxon>
        <taxon>Danainae</taxon>
        <taxon>Danaini</taxon>
        <taxon>Danaina</taxon>
        <taxon>Danaus</taxon>
        <taxon>Danaus</taxon>
    </lineage>
</organism>
<dbReference type="Proteomes" id="UP000007151">
    <property type="component" value="Unassembled WGS sequence"/>
</dbReference>
<keyword evidence="2" id="KW-1185">Reference proteome</keyword>
<name>A0A212FBM0_DANPL</name>
<reference evidence="1 2" key="1">
    <citation type="journal article" date="2011" name="Cell">
        <title>The monarch butterfly genome yields insights into long-distance migration.</title>
        <authorList>
            <person name="Zhan S."/>
            <person name="Merlin C."/>
            <person name="Boore J.L."/>
            <person name="Reppert S.M."/>
        </authorList>
    </citation>
    <scope>NUCLEOTIDE SEQUENCE [LARGE SCALE GENOMIC DNA]</scope>
    <source>
        <strain evidence="1">F-2</strain>
    </source>
</reference>
<evidence type="ECO:0000313" key="1">
    <source>
        <dbReference type="EMBL" id="OWR51130.1"/>
    </source>
</evidence>
<dbReference type="AlphaFoldDB" id="A0A212FBM0"/>
<comment type="caution">
    <text evidence="1">The sequence shown here is derived from an EMBL/GenBank/DDBJ whole genome shotgun (WGS) entry which is preliminary data.</text>
</comment>
<evidence type="ECO:0000313" key="2">
    <source>
        <dbReference type="Proteomes" id="UP000007151"/>
    </source>
</evidence>
<protein>
    <submittedName>
        <fullName evidence="1">Uncharacterized protein</fullName>
    </submittedName>
</protein>
<dbReference type="EMBL" id="AGBW02009298">
    <property type="protein sequence ID" value="OWR51130.1"/>
    <property type="molecule type" value="Genomic_DNA"/>
</dbReference>
<accession>A0A212FBM0</accession>
<dbReference type="InParanoid" id="A0A212FBM0"/>